<dbReference type="AlphaFoldDB" id="A0A1V9XWY5"/>
<feature type="region of interest" description="Disordered" evidence="1">
    <location>
        <begin position="419"/>
        <end position="479"/>
    </location>
</feature>
<feature type="compositionally biased region" description="Low complexity" evidence="1">
    <location>
        <begin position="152"/>
        <end position="173"/>
    </location>
</feature>
<dbReference type="InParanoid" id="A0A1V9XWY5"/>
<name>A0A1V9XWY5_9ACAR</name>
<feature type="compositionally biased region" description="Polar residues" evidence="1">
    <location>
        <begin position="55"/>
        <end position="87"/>
    </location>
</feature>
<feature type="compositionally biased region" description="Basic and acidic residues" evidence="1">
    <location>
        <begin position="126"/>
        <end position="137"/>
    </location>
</feature>
<feature type="compositionally biased region" description="Low complexity" evidence="1">
    <location>
        <begin position="456"/>
        <end position="469"/>
    </location>
</feature>
<feature type="compositionally biased region" description="Polar residues" evidence="1">
    <location>
        <begin position="116"/>
        <end position="125"/>
    </location>
</feature>
<evidence type="ECO:0000256" key="1">
    <source>
        <dbReference type="SAM" id="MobiDB-lite"/>
    </source>
</evidence>
<sequence>QGQASQALTPEKSRPLPRSSSEKVLEHSPAACGNPLNLQALTSPTPASGHGCGPKSSTASDEVTPPKTCQTSMSYDRSSHQAGSTPVTLRGKLAITASLNGHHAISSGGGGGESSTQATGNGSSLHRSDSHVSRFQDARAMFAKLESEQKRSSPLSLDRSLSASSSRPTSGRTTPEDFLERQTLRDSLALQKSQSEDKNTGGTRSLSGSASSGRGKPPLPTKPKSLLQQPAIADSSCNTPLLHSRLQEMQTVQQNGALHADGNRRPQELSHNNANKTAIAVANNVSDANQLEERCQRRGLAGHPESLTYTGDLLNPQRLDSGFTSIEDELDDACPAREILTQRLDALESSATQRKTDSCGGTRRSPFPNNILGKAPTENSERLSAVNASRSLGDASQIEDESDGANTASIITGVIMGPSDLSPVTEQSEQVSSESSISVRQSKRECVQHAEEIHVTSTSSTSISDPNSTQAGLPDEKTLEEVPSEPCCFGLLESPQKRSKPSTNSCIDEKPEGLAAITDTILFNTKEGNYTQKDRIKAAIETKASISLVQLQPAKSKAPPQIGSLNQIECDGKGGGSSSTDSTLREDQFDERQRDAVQPYDDAARGQFMTKDEQVTLLGHKQDRSGSNTHR</sequence>
<evidence type="ECO:0000313" key="3">
    <source>
        <dbReference type="Proteomes" id="UP000192247"/>
    </source>
</evidence>
<feature type="region of interest" description="Disordered" evidence="1">
    <location>
        <begin position="1"/>
        <end position="228"/>
    </location>
</feature>
<feature type="compositionally biased region" description="Basic and acidic residues" evidence="1">
    <location>
        <begin position="610"/>
        <end position="624"/>
    </location>
</feature>
<feature type="region of interest" description="Disordered" evidence="1">
    <location>
        <begin position="348"/>
        <end position="405"/>
    </location>
</feature>
<keyword evidence="3" id="KW-1185">Reference proteome</keyword>
<dbReference type="EMBL" id="MNPL01002735">
    <property type="protein sequence ID" value="OQR78016.1"/>
    <property type="molecule type" value="Genomic_DNA"/>
</dbReference>
<organism evidence="2 3">
    <name type="scientific">Tropilaelaps mercedesae</name>
    <dbReference type="NCBI Taxonomy" id="418985"/>
    <lineage>
        <taxon>Eukaryota</taxon>
        <taxon>Metazoa</taxon>
        <taxon>Ecdysozoa</taxon>
        <taxon>Arthropoda</taxon>
        <taxon>Chelicerata</taxon>
        <taxon>Arachnida</taxon>
        <taxon>Acari</taxon>
        <taxon>Parasitiformes</taxon>
        <taxon>Mesostigmata</taxon>
        <taxon>Gamasina</taxon>
        <taxon>Dermanyssoidea</taxon>
        <taxon>Laelapidae</taxon>
        <taxon>Tropilaelaps</taxon>
    </lineage>
</organism>
<evidence type="ECO:0000313" key="2">
    <source>
        <dbReference type="EMBL" id="OQR78016.1"/>
    </source>
</evidence>
<protein>
    <submittedName>
        <fullName evidence="2">Uncharacterized protein</fullName>
    </submittedName>
</protein>
<comment type="caution">
    <text evidence="2">The sequence shown here is derived from an EMBL/GenBank/DDBJ whole genome shotgun (WGS) entry which is preliminary data.</text>
</comment>
<accession>A0A1V9XWY5</accession>
<feature type="region of interest" description="Disordered" evidence="1">
    <location>
        <begin position="552"/>
        <end position="631"/>
    </location>
</feature>
<feature type="compositionally biased region" description="Basic and acidic residues" evidence="1">
    <location>
        <begin position="442"/>
        <end position="454"/>
    </location>
</feature>
<feature type="non-terminal residue" evidence="2">
    <location>
        <position position="1"/>
    </location>
</feature>
<feature type="compositionally biased region" description="Low complexity" evidence="1">
    <location>
        <begin position="200"/>
        <end position="228"/>
    </location>
</feature>
<feature type="compositionally biased region" description="Polar residues" evidence="1">
    <location>
        <begin position="36"/>
        <end position="46"/>
    </location>
</feature>
<feature type="compositionally biased region" description="Basic and acidic residues" evidence="1">
    <location>
        <begin position="583"/>
        <end position="595"/>
    </location>
</feature>
<feature type="compositionally biased region" description="Basic and acidic residues" evidence="1">
    <location>
        <begin position="174"/>
        <end position="184"/>
    </location>
</feature>
<proteinExistence type="predicted"/>
<dbReference type="OrthoDB" id="62701at2759"/>
<reference evidence="2 3" key="1">
    <citation type="journal article" date="2017" name="Gigascience">
        <title>Draft genome of the honey bee ectoparasitic mite, Tropilaelaps mercedesae, is shaped by the parasitic life history.</title>
        <authorList>
            <person name="Dong X."/>
            <person name="Armstrong S.D."/>
            <person name="Xia D."/>
            <person name="Makepeace B.L."/>
            <person name="Darby A.C."/>
            <person name="Kadowaki T."/>
        </authorList>
    </citation>
    <scope>NUCLEOTIDE SEQUENCE [LARGE SCALE GENOMIC DNA]</scope>
    <source>
        <strain evidence="2">Wuxi-XJTLU</strain>
    </source>
</reference>
<feature type="compositionally biased region" description="Low complexity" evidence="1">
    <location>
        <begin position="422"/>
        <end position="440"/>
    </location>
</feature>
<dbReference type="Proteomes" id="UP000192247">
    <property type="component" value="Unassembled WGS sequence"/>
</dbReference>
<gene>
    <name evidence="2" type="ORF">BIW11_06690</name>
</gene>